<dbReference type="PANTHER" id="PTHR10994:SF193">
    <property type="entry name" value="RETICULON-LIKE PROTEIN"/>
    <property type="match status" value="1"/>
</dbReference>
<dbReference type="GO" id="GO:0009617">
    <property type="term" value="P:response to bacterium"/>
    <property type="evidence" value="ECO:0007669"/>
    <property type="project" value="InterPro"/>
</dbReference>
<evidence type="ECO:0000256" key="3">
    <source>
        <dbReference type="ARBA" id="ARBA00022824"/>
    </source>
</evidence>
<protein>
    <recommendedName>
        <fullName evidence="6">Reticulon-like protein</fullName>
    </recommendedName>
</protein>
<dbReference type="PROSITE" id="PS50845">
    <property type="entry name" value="RETICULON"/>
    <property type="match status" value="1"/>
</dbReference>
<evidence type="ECO:0000313" key="8">
    <source>
        <dbReference type="EMBL" id="KAI3907953.1"/>
    </source>
</evidence>
<dbReference type="EMBL" id="JAJJMB010010543">
    <property type="protein sequence ID" value="KAI3907953.1"/>
    <property type="molecule type" value="Genomic_DNA"/>
</dbReference>
<evidence type="ECO:0000259" key="7">
    <source>
        <dbReference type="PROSITE" id="PS50845"/>
    </source>
</evidence>
<dbReference type="PANTHER" id="PTHR10994">
    <property type="entry name" value="RETICULON"/>
    <property type="match status" value="1"/>
</dbReference>
<proteinExistence type="predicted"/>
<reference evidence="8" key="1">
    <citation type="submission" date="2022-04" db="EMBL/GenBank/DDBJ databases">
        <title>A functionally conserved STORR gene fusion in Papaver species that diverged 16.8 million years ago.</title>
        <authorList>
            <person name="Catania T."/>
        </authorList>
    </citation>
    <scope>NUCLEOTIDE SEQUENCE</scope>
    <source>
        <strain evidence="8">S-188037</strain>
    </source>
</reference>
<sequence length="134" mass="15635">MHLPSSKSESGHDLKKFLDVIAGLWVLPIVGAWCNFLTLFYIGRNSSITIQFLGHIIMSYVYSQLLLLLQWVHRDLAGESMIRRRHQHASIQMLSALKIGLEYMEKIRKPTRTRNSYKIDFFYQGLQCQYLEGD</sequence>
<evidence type="ECO:0000313" key="9">
    <source>
        <dbReference type="Proteomes" id="UP001202328"/>
    </source>
</evidence>
<evidence type="ECO:0000256" key="4">
    <source>
        <dbReference type="ARBA" id="ARBA00022989"/>
    </source>
</evidence>
<keyword evidence="9" id="KW-1185">Reference proteome</keyword>
<comment type="subcellular location">
    <subcellularLocation>
        <location evidence="1 6">Endoplasmic reticulum membrane</location>
        <topology evidence="1 6">Multi-pass membrane protein</topology>
    </subcellularLocation>
</comment>
<keyword evidence="2 6" id="KW-0812">Transmembrane</keyword>
<dbReference type="GO" id="GO:0005789">
    <property type="term" value="C:endoplasmic reticulum membrane"/>
    <property type="evidence" value="ECO:0007669"/>
    <property type="project" value="UniProtKB-SubCell"/>
</dbReference>
<feature type="transmembrane region" description="Helical" evidence="6">
    <location>
        <begin position="48"/>
        <end position="72"/>
    </location>
</feature>
<dbReference type="Proteomes" id="UP001202328">
    <property type="component" value="Unassembled WGS sequence"/>
</dbReference>
<feature type="domain" description="Reticulon" evidence="7">
    <location>
        <begin position="13"/>
        <end position="53"/>
    </location>
</feature>
<gene>
    <name evidence="8" type="ORF">MKW98_003598</name>
</gene>
<dbReference type="InterPro" id="IPR045064">
    <property type="entry name" value="Reticulon-like"/>
</dbReference>
<evidence type="ECO:0000256" key="6">
    <source>
        <dbReference type="RuleBase" id="RU363132"/>
    </source>
</evidence>
<evidence type="ECO:0000256" key="2">
    <source>
        <dbReference type="ARBA" id="ARBA00022692"/>
    </source>
</evidence>
<organism evidence="8 9">
    <name type="scientific">Papaver atlanticum</name>
    <dbReference type="NCBI Taxonomy" id="357466"/>
    <lineage>
        <taxon>Eukaryota</taxon>
        <taxon>Viridiplantae</taxon>
        <taxon>Streptophyta</taxon>
        <taxon>Embryophyta</taxon>
        <taxon>Tracheophyta</taxon>
        <taxon>Spermatophyta</taxon>
        <taxon>Magnoliopsida</taxon>
        <taxon>Ranunculales</taxon>
        <taxon>Papaveraceae</taxon>
        <taxon>Papaveroideae</taxon>
        <taxon>Papaver</taxon>
    </lineage>
</organism>
<keyword evidence="4 6" id="KW-1133">Transmembrane helix</keyword>
<evidence type="ECO:0000256" key="1">
    <source>
        <dbReference type="ARBA" id="ARBA00004477"/>
    </source>
</evidence>
<feature type="transmembrane region" description="Helical" evidence="6">
    <location>
        <begin position="20"/>
        <end position="42"/>
    </location>
</feature>
<dbReference type="AlphaFoldDB" id="A0AAD4SJP0"/>
<keyword evidence="5 6" id="KW-0472">Membrane</keyword>
<comment type="caution">
    <text evidence="8">The sequence shown here is derived from an EMBL/GenBank/DDBJ whole genome shotgun (WGS) entry which is preliminary data.</text>
</comment>
<dbReference type="InterPro" id="IPR003388">
    <property type="entry name" value="Reticulon"/>
</dbReference>
<evidence type="ECO:0000256" key="5">
    <source>
        <dbReference type="ARBA" id="ARBA00023136"/>
    </source>
</evidence>
<name>A0AAD4SJP0_9MAGN</name>
<keyword evidence="3 6" id="KW-0256">Endoplasmic reticulum</keyword>
<dbReference type="Pfam" id="PF02453">
    <property type="entry name" value="Reticulon"/>
    <property type="match status" value="1"/>
</dbReference>
<accession>A0AAD4SJP0</accession>